<feature type="domain" description="ABC transmembrane type-1" evidence="7">
    <location>
        <begin position="90"/>
        <end position="305"/>
    </location>
</feature>
<dbReference type="PANTHER" id="PTHR43496:SF1">
    <property type="entry name" value="POLYGALACTURONAN_RHAMNOGALACTURONAN TRANSPORT SYSTEM PERMEASE PROTEIN YTEP"/>
    <property type="match status" value="1"/>
</dbReference>
<keyword evidence="5 6" id="KW-0472">Membrane</keyword>
<reference evidence="8 9" key="1">
    <citation type="submission" date="2021-03" db="EMBL/GenBank/DDBJ databases">
        <title>Antimicrobial resistance genes in bacteria isolated from Japanese honey, and their potential for conferring macrolide and lincosamide resistance in the American foulbrood pathogen Paenibacillus larvae.</title>
        <authorList>
            <person name="Okamoto M."/>
            <person name="Kumagai M."/>
            <person name="Kanamori H."/>
            <person name="Takamatsu D."/>
        </authorList>
    </citation>
    <scope>NUCLEOTIDE SEQUENCE [LARGE SCALE GENOMIC DNA]</scope>
    <source>
        <strain evidence="8 9">J8TS2</strain>
    </source>
</reference>
<dbReference type="CDD" id="cd06261">
    <property type="entry name" value="TM_PBP2"/>
    <property type="match status" value="1"/>
</dbReference>
<sequence length="318" mass="36356">MKNEIVPDVPIQRNISKMKQFRLRLWKDRHLLLLLLPGLLYFIVYKYAPMFGIVLAFKDFNPFVGFLESDWVGLKHFKTIFADDEVLRVIWNTLALSFLQILFVFPVPIVIALMLNEVRNQAYKRVIQSIVYLPHFLSWVVVISIVFIFLKSNGLVNSLIQELFGIGPFSFLSDPGFFRPLVILEVIWKESGWSTIILLAAVAGVSPELYEAAIMDGASRWRRIWHVTLPAIRNVIIILLILRIGNVMDSGFEQIFLMLNSFNMEIGNVLDTFVYFKGIQQADFSFSTAVGLFKGVVGLILVVLANTIAKRFGEDSLY</sequence>
<organism evidence="8 9">
    <name type="scientific">Lederbergia ruris</name>
    <dbReference type="NCBI Taxonomy" id="217495"/>
    <lineage>
        <taxon>Bacteria</taxon>
        <taxon>Bacillati</taxon>
        <taxon>Bacillota</taxon>
        <taxon>Bacilli</taxon>
        <taxon>Bacillales</taxon>
        <taxon>Bacillaceae</taxon>
        <taxon>Lederbergia</taxon>
    </lineage>
</organism>
<feature type="transmembrane region" description="Helical" evidence="6">
    <location>
        <begin position="288"/>
        <end position="309"/>
    </location>
</feature>
<protein>
    <submittedName>
        <fullName evidence="8">Protein LplB</fullName>
    </submittedName>
</protein>
<dbReference type="Proteomes" id="UP000679950">
    <property type="component" value="Unassembled WGS sequence"/>
</dbReference>
<comment type="subcellular location">
    <subcellularLocation>
        <location evidence="6">Cell membrane</location>
        <topology evidence="6">Multi-pass membrane protein</topology>
    </subcellularLocation>
    <subcellularLocation>
        <location evidence="1">Membrane</location>
        <topology evidence="1">Multi-pass membrane protein</topology>
    </subcellularLocation>
</comment>
<gene>
    <name evidence="8" type="primary">lplB_1</name>
    <name evidence="8" type="ORF">J8TS2_05500</name>
</gene>
<feature type="transmembrane region" description="Helical" evidence="6">
    <location>
        <begin position="130"/>
        <end position="150"/>
    </location>
</feature>
<dbReference type="SUPFAM" id="SSF161098">
    <property type="entry name" value="MetI-like"/>
    <property type="match status" value="1"/>
</dbReference>
<dbReference type="Pfam" id="PF00528">
    <property type="entry name" value="BPD_transp_1"/>
    <property type="match status" value="1"/>
</dbReference>
<keyword evidence="9" id="KW-1185">Reference proteome</keyword>
<dbReference type="PROSITE" id="PS50928">
    <property type="entry name" value="ABC_TM1"/>
    <property type="match status" value="1"/>
</dbReference>
<dbReference type="EMBL" id="BORB01000003">
    <property type="protein sequence ID" value="GIN56231.1"/>
    <property type="molecule type" value="Genomic_DNA"/>
</dbReference>
<keyword evidence="2 6" id="KW-0813">Transport</keyword>
<evidence type="ECO:0000256" key="2">
    <source>
        <dbReference type="ARBA" id="ARBA00022448"/>
    </source>
</evidence>
<evidence type="ECO:0000259" key="7">
    <source>
        <dbReference type="PROSITE" id="PS50928"/>
    </source>
</evidence>
<keyword evidence="4 6" id="KW-1133">Transmembrane helix</keyword>
<evidence type="ECO:0000256" key="3">
    <source>
        <dbReference type="ARBA" id="ARBA00022692"/>
    </source>
</evidence>
<comment type="similarity">
    <text evidence="6">Belongs to the binding-protein-dependent transport system permease family.</text>
</comment>
<name>A0ABQ4KFH8_9BACI</name>
<keyword evidence="3 6" id="KW-0812">Transmembrane</keyword>
<evidence type="ECO:0000256" key="1">
    <source>
        <dbReference type="ARBA" id="ARBA00004141"/>
    </source>
</evidence>
<dbReference type="PANTHER" id="PTHR43496">
    <property type="entry name" value="PROTEIN LPLB"/>
    <property type="match status" value="1"/>
</dbReference>
<proteinExistence type="inferred from homology"/>
<evidence type="ECO:0000256" key="6">
    <source>
        <dbReference type="RuleBase" id="RU363032"/>
    </source>
</evidence>
<evidence type="ECO:0000256" key="5">
    <source>
        <dbReference type="ARBA" id="ARBA00023136"/>
    </source>
</evidence>
<feature type="transmembrane region" description="Helical" evidence="6">
    <location>
        <begin position="231"/>
        <end position="248"/>
    </location>
</feature>
<comment type="caution">
    <text evidence="8">The sequence shown here is derived from an EMBL/GenBank/DDBJ whole genome shotgun (WGS) entry which is preliminary data.</text>
</comment>
<dbReference type="InterPro" id="IPR035906">
    <property type="entry name" value="MetI-like_sf"/>
</dbReference>
<dbReference type="InterPro" id="IPR000515">
    <property type="entry name" value="MetI-like"/>
</dbReference>
<accession>A0ABQ4KFH8</accession>
<evidence type="ECO:0000313" key="8">
    <source>
        <dbReference type="EMBL" id="GIN56231.1"/>
    </source>
</evidence>
<evidence type="ECO:0000313" key="9">
    <source>
        <dbReference type="Proteomes" id="UP000679950"/>
    </source>
</evidence>
<feature type="transmembrane region" description="Helical" evidence="6">
    <location>
        <begin position="31"/>
        <end position="57"/>
    </location>
</feature>
<feature type="transmembrane region" description="Helical" evidence="6">
    <location>
        <begin position="94"/>
        <end position="118"/>
    </location>
</feature>
<feature type="transmembrane region" description="Helical" evidence="6">
    <location>
        <begin position="191"/>
        <end position="210"/>
    </location>
</feature>
<evidence type="ECO:0000256" key="4">
    <source>
        <dbReference type="ARBA" id="ARBA00022989"/>
    </source>
</evidence>
<dbReference type="Gene3D" id="1.10.3720.10">
    <property type="entry name" value="MetI-like"/>
    <property type="match status" value="1"/>
</dbReference>